<sequence>MGKDLSRPVGSRVRSELTLKPRALGYLRADRSVPNQLRDEVQIRSLATRYGYSLCKTIVFTASTPDPIQQLIEAVRRADAEAVFIPNVMHFDGLVPVELVAVADVVTVRPEETFARWATGEVHGLDGVSIKRPEP</sequence>
<dbReference type="Proteomes" id="UP000306378">
    <property type="component" value="Unassembled WGS sequence"/>
</dbReference>
<dbReference type="AlphaFoldDB" id="A0A5R8P0H6"/>
<accession>A0A5R8P0H6</accession>
<proteinExistence type="predicted"/>
<gene>
    <name evidence="1" type="ORF">FEK34_01575</name>
</gene>
<dbReference type="EMBL" id="VBUT01000001">
    <property type="protein sequence ID" value="TLF82461.1"/>
    <property type="molecule type" value="Genomic_DNA"/>
</dbReference>
<name>A0A5R8P0H6_9NOCA</name>
<organism evidence="1 2">
    <name type="scientific">Nocardia cyriacigeorgica</name>
    <dbReference type="NCBI Taxonomy" id="135487"/>
    <lineage>
        <taxon>Bacteria</taxon>
        <taxon>Bacillati</taxon>
        <taxon>Actinomycetota</taxon>
        <taxon>Actinomycetes</taxon>
        <taxon>Mycobacteriales</taxon>
        <taxon>Nocardiaceae</taxon>
        <taxon>Nocardia</taxon>
    </lineage>
</organism>
<reference evidence="1 2" key="1">
    <citation type="submission" date="2019-05" db="EMBL/GenBank/DDBJ databases">
        <title>Genomes sequences of two Nocardia cyriacigeorgica environmental isolates, type strains Nocardia asteroides ATCC 19247 and Nocardia cyriacigeorgica DSM 44484.</title>
        <authorList>
            <person name="Vautrin F."/>
            <person name="Bergeron E."/>
            <person name="Dubost A."/>
            <person name="Abrouk D."/>
            <person name="Rodriguez Nava V."/>
            <person name="Pujic P."/>
        </authorList>
    </citation>
    <scope>NUCLEOTIDE SEQUENCE [LARGE SCALE GENOMIC DNA]</scope>
    <source>
        <strain evidence="1 2">EML 446</strain>
    </source>
</reference>
<evidence type="ECO:0000313" key="1">
    <source>
        <dbReference type="EMBL" id="TLF82461.1"/>
    </source>
</evidence>
<protein>
    <submittedName>
        <fullName evidence="1">Uncharacterized protein</fullName>
    </submittedName>
</protein>
<comment type="caution">
    <text evidence="1">The sequence shown here is derived from an EMBL/GenBank/DDBJ whole genome shotgun (WGS) entry which is preliminary data.</text>
</comment>
<evidence type="ECO:0000313" key="2">
    <source>
        <dbReference type="Proteomes" id="UP000306378"/>
    </source>
</evidence>